<dbReference type="AlphaFoldDB" id="A0A2T5J2K0"/>
<dbReference type="InterPro" id="IPR028157">
    <property type="entry name" value="PELOTA_dom"/>
</dbReference>
<sequence length="354" mass="39335">MTGFAGTYLASDVEFLLQQLTLPTVDILEKERLIQSGQKHYSQMLSEEPKPTALHQQFYQQALQQGGVRFAQDIELLASALAPYAHQQEITLVSFVRAGLPIAILLKRALIRRGCRVTHYGVSIIRDKGIDHVAMAHILAHHHPDSIFFVDGWTGKGAIAQELAQSLSHYPELKHRLITLADPCGKAWLAASAEDWLIPSGVLGASISGLVSRSVLTEQGFHGCMLCPHLADVDVSQSFIEHIDHLAQQTILGEKTIAPWTHQQAQHLQQASQTVIHQFAQRHQVHNINRIKVGIAEATRAVMRRVPEKVLVRSDKDPDIALLLYLAKQTGVRIEEAGEALGQYRALTLIRSMR</sequence>
<keyword evidence="4" id="KW-1185">Reference proteome</keyword>
<proteinExistence type="predicted"/>
<organism evidence="3 4">
    <name type="scientific">Agitococcus lubricus</name>
    <dbReference type="NCBI Taxonomy" id="1077255"/>
    <lineage>
        <taxon>Bacteria</taxon>
        <taxon>Pseudomonadati</taxon>
        <taxon>Pseudomonadota</taxon>
        <taxon>Gammaproteobacteria</taxon>
        <taxon>Moraxellales</taxon>
        <taxon>Moraxellaceae</taxon>
        <taxon>Agitococcus</taxon>
    </lineage>
</organism>
<dbReference type="RefSeq" id="WP_170106870.1">
    <property type="nucleotide sequence ID" value="NZ_QAON01000002.1"/>
</dbReference>
<dbReference type="Pfam" id="PF15608">
    <property type="entry name" value="PELOTA_1"/>
    <property type="match status" value="1"/>
</dbReference>
<accession>A0A2T5J2K0</accession>
<dbReference type="InterPro" id="IPR011215">
    <property type="entry name" value="StiP_N"/>
</dbReference>
<dbReference type="EMBL" id="QAON01000002">
    <property type="protein sequence ID" value="PTQ90749.1"/>
    <property type="molecule type" value="Genomic_DNA"/>
</dbReference>
<evidence type="ECO:0000259" key="2">
    <source>
        <dbReference type="Pfam" id="PF15608"/>
    </source>
</evidence>
<dbReference type="InterPro" id="IPR048336">
    <property type="entry name" value="StiP-like"/>
</dbReference>
<dbReference type="PIRSF" id="PIRSF020979">
    <property type="entry name" value="UCP020979"/>
    <property type="match status" value="1"/>
</dbReference>
<gene>
    <name evidence="3" type="ORF">C8N29_102149</name>
</gene>
<dbReference type="Pfam" id="PF11202">
    <property type="entry name" value="StiP"/>
    <property type="match status" value="1"/>
</dbReference>
<feature type="domain" description="Cysteine protease StiP N-terminal" evidence="1">
    <location>
        <begin position="6"/>
        <end position="243"/>
    </location>
</feature>
<reference evidence="3 4" key="1">
    <citation type="submission" date="2018-04" db="EMBL/GenBank/DDBJ databases">
        <title>Genomic Encyclopedia of Archaeal and Bacterial Type Strains, Phase II (KMG-II): from individual species to whole genera.</title>
        <authorList>
            <person name="Goeker M."/>
        </authorList>
    </citation>
    <scope>NUCLEOTIDE SEQUENCE [LARGE SCALE GENOMIC DNA]</scope>
    <source>
        <strain evidence="3 4">DSM 5822</strain>
    </source>
</reference>
<evidence type="ECO:0000313" key="3">
    <source>
        <dbReference type="EMBL" id="PTQ90749.1"/>
    </source>
</evidence>
<name>A0A2T5J2K0_9GAMM</name>
<evidence type="ECO:0000313" key="4">
    <source>
        <dbReference type="Proteomes" id="UP000244223"/>
    </source>
</evidence>
<dbReference type="Proteomes" id="UP000244223">
    <property type="component" value="Unassembled WGS sequence"/>
</dbReference>
<comment type="caution">
    <text evidence="3">The sequence shown here is derived from an EMBL/GenBank/DDBJ whole genome shotgun (WGS) entry which is preliminary data.</text>
</comment>
<feature type="domain" description="PELOTA RNA-binding" evidence="2">
    <location>
        <begin position="271"/>
        <end position="352"/>
    </location>
</feature>
<protein>
    <submittedName>
        <fullName evidence="3">RNA binding Pelota-like protein</fullName>
    </submittedName>
</protein>
<evidence type="ECO:0000259" key="1">
    <source>
        <dbReference type="Pfam" id="PF11202"/>
    </source>
</evidence>